<reference evidence="2 3" key="2">
    <citation type="submission" date="2018-11" db="EMBL/GenBank/DDBJ databases">
        <authorList>
            <consortium name="Pathogen Informatics"/>
        </authorList>
    </citation>
    <scope>NUCLEOTIDE SEQUENCE [LARGE SCALE GENOMIC DNA]</scope>
    <source>
        <strain evidence="2 3">MHpl1</strain>
    </source>
</reference>
<reference evidence="4" key="1">
    <citation type="submission" date="2017-02" db="UniProtKB">
        <authorList>
            <consortium name="WormBaseParasite"/>
        </authorList>
    </citation>
    <scope>IDENTIFICATION</scope>
</reference>
<dbReference type="Proteomes" id="UP000268014">
    <property type="component" value="Unassembled WGS sequence"/>
</dbReference>
<name>A0A0N4WWW2_HAEPC</name>
<dbReference type="EMBL" id="UZAF01019338">
    <property type="protein sequence ID" value="VDO59278.1"/>
    <property type="molecule type" value="Genomic_DNA"/>
</dbReference>
<evidence type="ECO:0000313" key="4">
    <source>
        <dbReference type="WBParaSite" id="HPLM_0001626301-mRNA-1"/>
    </source>
</evidence>
<evidence type="ECO:0000313" key="2">
    <source>
        <dbReference type="EMBL" id="VDO59278.1"/>
    </source>
</evidence>
<accession>A0A0N4WWW2</accession>
<dbReference type="AlphaFoldDB" id="A0A0N4WWW2"/>
<gene>
    <name evidence="2" type="ORF">HPLM_LOCUS16255</name>
</gene>
<feature type="region of interest" description="Disordered" evidence="1">
    <location>
        <begin position="1"/>
        <end position="30"/>
    </location>
</feature>
<evidence type="ECO:0000256" key="1">
    <source>
        <dbReference type="SAM" id="MobiDB-lite"/>
    </source>
</evidence>
<evidence type="ECO:0000313" key="3">
    <source>
        <dbReference type="Proteomes" id="UP000268014"/>
    </source>
</evidence>
<sequence length="85" mass="9541">MMITAQIHPHPRPSTTRPPQPPSSTPATPVIHQSCWKEEEGNRRLTYAAASHYSTVGKMVNEKCSKNTLIIQIAQRQGQERHPSL</sequence>
<organism evidence="4">
    <name type="scientific">Haemonchus placei</name>
    <name type="common">Barber's pole worm</name>
    <dbReference type="NCBI Taxonomy" id="6290"/>
    <lineage>
        <taxon>Eukaryota</taxon>
        <taxon>Metazoa</taxon>
        <taxon>Ecdysozoa</taxon>
        <taxon>Nematoda</taxon>
        <taxon>Chromadorea</taxon>
        <taxon>Rhabditida</taxon>
        <taxon>Rhabditina</taxon>
        <taxon>Rhabditomorpha</taxon>
        <taxon>Strongyloidea</taxon>
        <taxon>Trichostrongylidae</taxon>
        <taxon>Haemonchus</taxon>
    </lineage>
</organism>
<proteinExistence type="predicted"/>
<protein>
    <submittedName>
        <fullName evidence="2 4">Uncharacterized protein</fullName>
    </submittedName>
</protein>
<dbReference type="WBParaSite" id="HPLM_0001626301-mRNA-1">
    <property type="protein sequence ID" value="HPLM_0001626301-mRNA-1"/>
    <property type="gene ID" value="HPLM_0001626301"/>
</dbReference>
<keyword evidence="3" id="KW-1185">Reference proteome</keyword>